<organism evidence="1 2">
    <name type="scientific">Treponema paraluiscuniculi</name>
    <dbReference type="NCBI Taxonomy" id="53435"/>
    <lineage>
        <taxon>Bacteria</taxon>
        <taxon>Pseudomonadati</taxon>
        <taxon>Spirochaetota</taxon>
        <taxon>Spirochaetia</taxon>
        <taxon>Spirochaetales</taxon>
        <taxon>Treponemataceae</taxon>
        <taxon>Treponema</taxon>
    </lineage>
</organism>
<proteinExistence type="predicted"/>
<gene>
    <name evidence="1" type="ORF">TPLL2_0812a</name>
</gene>
<name>A0ABY9E899_9SPIR</name>
<keyword evidence="2" id="KW-1185">Reference proteome</keyword>
<dbReference type="Proteomes" id="UP001321460">
    <property type="component" value="Chromosome"/>
</dbReference>
<protein>
    <submittedName>
        <fullName evidence="1">Uncharacterized protein</fullName>
    </submittedName>
</protein>
<dbReference type="EMBL" id="CP097901">
    <property type="protein sequence ID" value="WKC72668.1"/>
    <property type="molecule type" value="Genomic_DNA"/>
</dbReference>
<sequence>MCFLRTQLSTQVRVGTLRVMEYEKTVGADRLSRRDTPFLKENSL</sequence>
<evidence type="ECO:0000313" key="2">
    <source>
        <dbReference type="Proteomes" id="UP001321460"/>
    </source>
</evidence>
<accession>A0ABY9E899</accession>
<reference evidence="1 2" key="1">
    <citation type="submission" date="2022-05" db="EMBL/GenBank/DDBJ databases">
        <title>Treponema leporis L2 test.</title>
        <authorList>
            <person name="Cejkova D."/>
        </authorList>
    </citation>
    <scope>NUCLEOTIDE SEQUENCE [LARGE SCALE GENOMIC DNA]</scope>
    <source>
        <strain evidence="1 2">L2</strain>
    </source>
</reference>
<evidence type="ECO:0000313" key="1">
    <source>
        <dbReference type="EMBL" id="WKC72668.1"/>
    </source>
</evidence>